<dbReference type="RefSeq" id="WP_146040140.1">
    <property type="nucleotide sequence ID" value="NZ_JANJZD010000026.1"/>
</dbReference>
<evidence type="ECO:0000313" key="2">
    <source>
        <dbReference type="Proteomes" id="UP000236311"/>
    </source>
</evidence>
<dbReference type="AlphaFoldDB" id="A0A2K4ZLX5"/>
<reference evidence="1 2" key="1">
    <citation type="submission" date="2018-01" db="EMBL/GenBank/DDBJ databases">
        <authorList>
            <person name="Gaut B.S."/>
            <person name="Morton B.R."/>
            <person name="Clegg M.T."/>
            <person name="Duvall M.R."/>
        </authorList>
    </citation>
    <scope>NUCLEOTIDE SEQUENCE [LARGE SCALE GENOMIC DNA]</scope>
    <source>
        <strain evidence="1">GP69</strain>
    </source>
</reference>
<keyword evidence="2" id="KW-1185">Reference proteome</keyword>
<accession>A0A2K4ZLX5</accession>
<proteinExistence type="predicted"/>
<evidence type="ECO:0000313" key="1">
    <source>
        <dbReference type="EMBL" id="SOY31450.1"/>
    </source>
</evidence>
<dbReference type="EMBL" id="OFSM01000026">
    <property type="protein sequence ID" value="SOY31450.1"/>
    <property type="molecule type" value="Genomic_DNA"/>
</dbReference>
<protein>
    <submittedName>
        <fullName evidence="1">Uncharacterized protein</fullName>
    </submittedName>
</protein>
<name>A0A2K4ZLX5_9FIRM</name>
<gene>
    <name evidence="1" type="ORF">AMURIS_04193</name>
</gene>
<dbReference type="Proteomes" id="UP000236311">
    <property type="component" value="Unassembled WGS sequence"/>
</dbReference>
<sequence length="78" mass="8895">MLATNEAKRQAQNNIDNCVTQELDKIDKLIAEAISNGKFSICNDGVLQYKTKEMLKSLGYRIETGSQYNEAYWSISWT</sequence>
<dbReference type="OrthoDB" id="2053873at2"/>
<organism evidence="1 2">
    <name type="scientific">Acetatifactor muris</name>
    <dbReference type="NCBI Taxonomy" id="879566"/>
    <lineage>
        <taxon>Bacteria</taxon>
        <taxon>Bacillati</taxon>
        <taxon>Bacillota</taxon>
        <taxon>Clostridia</taxon>
        <taxon>Lachnospirales</taxon>
        <taxon>Lachnospiraceae</taxon>
        <taxon>Acetatifactor</taxon>
    </lineage>
</organism>